<dbReference type="Pfam" id="PF01849">
    <property type="entry name" value="NAC"/>
    <property type="match status" value="1"/>
</dbReference>
<name>A0A4P9XED5_9FUNG</name>
<dbReference type="InterPro" id="IPR038187">
    <property type="entry name" value="NAC_A/B_dom_sf"/>
</dbReference>
<accession>A0A4P9XED5</accession>
<dbReference type="OrthoDB" id="8033832at2759"/>
<evidence type="ECO:0000313" key="5">
    <source>
        <dbReference type="EMBL" id="RKP03893.1"/>
    </source>
</evidence>
<organism evidence="5 6">
    <name type="scientific">Caulochytrium protostelioides</name>
    <dbReference type="NCBI Taxonomy" id="1555241"/>
    <lineage>
        <taxon>Eukaryota</taxon>
        <taxon>Fungi</taxon>
        <taxon>Fungi incertae sedis</taxon>
        <taxon>Chytridiomycota</taxon>
        <taxon>Chytridiomycota incertae sedis</taxon>
        <taxon>Chytridiomycetes</taxon>
        <taxon>Caulochytriales</taxon>
        <taxon>Caulochytriaceae</taxon>
        <taxon>Caulochytrium</taxon>
    </lineage>
</organism>
<keyword evidence="2" id="KW-0804">Transcription</keyword>
<dbReference type="CDD" id="cd22055">
    <property type="entry name" value="NAC_BTF3"/>
    <property type="match status" value="1"/>
</dbReference>
<dbReference type="EMBL" id="ML014116">
    <property type="protein sequence ID" value="RKP03893.1"/>
    <property type="molecule type" value="Genomic_DNA"/>
</dbReference>
<proteinExistence type="inferred from homology"/>
<feature type="region of interest" description="Disordered" evidence="3">
    <location>
        <begin position="130"/>
        <end position="157"/>
    </location>
</feature>
<dbReference type="FunFam" id="2.20.70.30:FF:000001">
    <property type="entry name" value="Transcription factor BTF3 homolog"/>
    <property type="match status" value="1"/>
</dbReference>
<comment type="subunit">
    <text evidence="2">Part of the nascent polypeptide-associated complex (NAC).</text>
</comment>
<dbReference type="STRING" id="1555241.A0A4P9XED5"/>
<reference evidence="6" key="1">
    <citation type="journal article" date="2018" name="Nat. Microbiol.">
        <title>Leveraging single-cell genomics to expand the fungal tree of life.</title>
        <authorList>
            <person name="Ahrendt S.R."/>
            <person name="Quandt C.A."/>
            <person name="Ciobanu D."/>
            <person name="Clum A."/>
            <person name="Salamov A."/>
            <person name="Andreopoulos B."/>
            <person name="Cheng J.F."/>
            <person name="Woyke T."/>
            <person name="Pelin A."/>
            <person name="Henrissat B."/>
            <person name="Reynolds N.K."/>
            <person name="Benny G.L."/>
            <person name="Smith M.E."/>
            <person name="James T.Y."/>
            <person name="Grigoriev I.V."/>
        </authorList>
    </citation>
    <scope>NUCLEOTIDE SEQUENCE [LARGE SCALE GENOMIC DNA]</scope>
    <source>
        <strain evidence="6">ATCC 52028</strain>
    </source>
</reference>
<protein>
    <recommendedName>
        <fullName evidence="2">Nascent polypeptide-associated complex subunit beta</fullName>
    </recommendedName>
</protein>
<evidence type="ECO:0000256" key="3">
    <source>
        <dbReference type="SAM" id="MobiDB-lite"/>
    </source>
</evidence>
<keyword evidence="2" id="KW-0805">Transcription regulation</keyword>
<sequence>MNPEKLAQLQAAARTGGKGTPRRKIVKKPTSTAADDHKLVGVVQKHKVQTIPHVVEANLFRDDQHVVHFKAPKVQLSVKDHVVMLQGRSATKQITECFPEILPQLGPENMDVIRQIAAMYQRQMGAAAGDAKPQAAAPREEGIPELVGDFENVPDVE</sequence>
<dbReference type="Proteomes" id="UP000274922">
    <property type="component" value="Unassembled WGS sequence"/>
</dbReference>
<dbReference type="InterPro" id="IPR002715">
    <property type="entry name" value="Nas_poly-pep-assoc_cplx_dom"/>
</dbReference>
<gene>
    <name evidence="5" type="ORF">CXG81DRAFT_8919</name>
</gene>
<dbReference type="Gene3D" id="2.20.70.30">
    <property type="entry name" value="Nascent polypeptide-associated complex domain"/>
    <property type="match status" value="1"/>
</dbReference>
<comment type="similarity">
    <text evidence="1 2">Belongs to the NAC-beta family.</text>
</comment>
<feature type="domain" description="NAC-A/B" evidence="4">
    <location>
        <begin position="33"/>
        <end position="98"/>
    </location>
</feature>
<dbReference type="PROSITE" id="PS51151">
    <property type="entry name" value="NAC_AB"/>
    <property type="match status" value="1"/>
</dbReference>
<dbReference type="InterPro" id="IPR039370">
    <property type="entry name" value="BTF3"/>
</dbReference>
<evidence type="ECO:0000256" key="1">
    <source>
        <dbReference type="ARBA" id="ARBA00005296"/>
    </source>
</evidence>
<dbReference type="AlphaFoldDB" id="A0A4P9XED5"/>
<evidence type="ECO:0000313" key="6">
    <source>
        <dbReference type="Proteomes" id="UP000274922"/>
    </source>
</evidence>
<evidence type="ECO:0000256" key="2">
    <source>
        <dbReference type="RuleBase" id="RU361272"/>
    </source>
</evidence>
<dbReference type="GO" id="GO:0005854">
    <property type="term" value="C:nascent polypeptide-associated complex"/>
    <property type="evidence" value="ECO:0007669"/>
    <property type="project" value="UniProtKB-ARBA"/>
</dbReference>
<dbReference type="PANTHER" id="PTHR10351">
    <property type="entry name" value="TRANSCRIPTION FACTOR BTF3 FAMILY MEMBER"/>
    <property type="match status" value="1"/>
</dbReference>
<keyword evidence="6" id="KW-1185">Reference proteome</keyword>
<feature type="region of interest" description="Disordered" evidence="3">
    <location>
        <begin position="1"/>
        <end position="31"/>
    </location>
</feature>
<dbReference type="SMART" id="SM01407">
    <property type="entry name" value="NAC"/>
    <property type="match status" value="1"/>
</dbReference>
<evidence type="ECO:0000259" key="4">
    <source>
        <dbReference type="PROSITE" id="PS51151"/>
    </source>
</evidence>